<comment type="caution">
    <text evidence="1">The sequence shown here is derived from an EMBL/GenBank/DDBJ whole genome shotgun (WGS) entry which is preliminary data.</text>
</comment>
<evidence type="ECO:0000313" key="1">
    <source>
        <dbReference type="EMBL" id="REF99199.1"/>
    </source>
</evidence>
<evidence type="ECO:0000313" key="2">
    <source>
        <dbReference type="Proteomes" id="UP000256913"/>
    </source>
</evidence>
<organism evidence="1 2">
    <name type="scientific">Asanoa ferruginea</name>
    <dbReference type="NCBI Taxonomy" id="53367"/>
    <lineage>
        <taxon>Bacteria</taxon>
        <taxon>Bacillati</taxon>
        <taxon>Actinomycetota</taxon>
        <taxon>Actinomycetes</taxon>
        <taxon>Micromonosporales</taxon>
        <taxon>Micromonosporaceae</taxon>
        <taxon>Asanoa</taxon>
    </lineage>
</organism>
<dbReference type="AlphaFoldDB" id="A0A3D9ZQP4"/>
<reference evidence="1 2" key="1">
    <citation type="submission" date="2018-08" db="EMBL/GenBank/DDBJ databases">
        <title>Sequencing the genomes of 1000 actinobacteria strains.</title>
        <authorList>
            <person name="Klenk H.-P."/>
        </authorList>
    </citation>
    <scope>NUCLEOTIDE SEQUENCE [LARGE SCALE GENOMIC DNA]</scope>
    <source>
        <strain evidence="1 2">DSM 44099</strain>
    </source>
</reference>
<accession>A0A3D9ZQP4</accession>
<keyword evidence="2" id="KW-1185">Reference proteome</keyword>
<dbReference type="EMBL" id="QUMQ01000001">
    <property type="protein sequence ID" value="REF99199.1"/>
    <property type="molecule type" value="Genomic_DNA"/>
</dbReference>
<dbReference type="RefSeq" id="WP_170215980.1">
    <property type="nucleotide sequence ID" value="NZ_BONB01000002.1"/>
</dbReference>
<gene>
    <name evidence="1" type="ORF">DFJ67_5226</name>
</gene>
<name>A0A3D9ZQP4_9ACTN</name>
<dbReference type="Proteomes" id="UP000256913">
    <property type="component" value="Unassembled WGS sequence"/>
</dbReference>
<sequence>MKQEALIDAGDLDGAMEREFDEMRRVAAKFGEPGLYDAAIDEFKSRFGKGSCP</sequence>
<proteinExistence type="predicted"/>
<protein>
    <submittedName>
        <fullName evidence="1">Uncharacterized protein</fullName>
    </submittedName>
</protein>